<keyword evidence="1" id="KW-0805">Transcription regulation</keyword>
<evidence type="ECO:0000313" key="6">
    <source>
        <dbReference type="EMBL" id="MQM26272.1"/>
    </source>
</evidence>
<dbReference type="InterPro" id="IPR050109">
    <property type="entry name" value="HTH-type_TetR-like_transc_reg"/>
</dbReference>
<keyword evidence="2 4" id="KW-0238">DNA-binding</keyword>
<evidence type="ECO:0000256" key="4">
    <source>
        <dbReference type="PROSITE-ProRule" id="PRU00335"/>
    </source>
</evidence>
<proteinExistence type="predicted"/>
<evidence type="ECO:0000313" key="7">
    <source>
        <dbReference type="Proteomes" id="UP000477750"/>
    </source>
</evidence>
<dbReference type="RefSeq" id="WP_153025434.1">
    <property type="nucleotide sequence ID" value="NZ_WIAO01000012.1"/>
</dbReference>
<gene>
    <name evidence="6" type="ORF">GFD30_11930</name>
</gene>
<dbReference type="EMBL" id="WIAO01000012">
    <property type="protein sequence ID" value="MQM26272.1"/>
    <property type="molecule type" value="Genomic_DNA"/>
</dbReference>
<dbReference type="Pfam" id="PF00440">
    <property type="entry name" value="TetR_N"/>
    <property type="match status" value="1"/>
</dbReference>
<dbReference type="Gene3D" id="1.10.357.10">
    <property type="entry name" value="Tetracycline Repressor, domain 2"/>
    <property type="match status" value="1"/>
</dbReference>
<feature type="domain" description="HTH tetR-type" evidence="5">
    <location>
        <begin position="10"/>
        <end position="70"/>
    </location>
</feature>
<dbReference type="InterPro" id="IPR001647">
    <property type="entry name" value="HTH_TetR"/>
</dbReference>
<dbReference type="PANTHER" id="PTHR30055:SF234">
    <property type="entry name" value="HTH-TYPE TRANSCRIPTIONAL REGULATOR BETI"/>
    <property type="match status" value="1"/>
</dbReference>
<protein>
    <submittedName>
        <fullName evidence="6">TetR family transcriptional regulator</fullName>
    </submittedName>
</protein>
<evidence type="ECO:0000259" key="5">
    <source>
        <dbReference type="PROSITE" id="PS50977"/>
    </source>
</evidence>
<keyword evidence="3" id="KW-0804">Transcription</keyword>
<dbReference type="SUPFAM" id="SSF46689">
    <property type="entry name" value="Homeodomain-like"/>
    <property type="match status" value="1"/>
</dbReference>
<dbReference type="GO" id="GO:0003700">
    <property type="term" value="F:DNA-binding transcription factor activity"/>
    <property type="evidence" value="ECO:0007669"/>
    <property type="project" value="TreeGrafter"/>
</dbReference>
<dbReference type="PROSITE" id="PS50977">
    <property type="entry name" value="HTH_TETR_2"/>
    <property type="match status" value="1"/>
</dbReference>
<keyword evidence="7" id="KW-1185">Reference proteome</keyword>
<reference evidence="6 7" key="1">
    <citation type="submission" date="2019-10" db="EMBL/GenBank/DDBJ databases">
        <title>Glycomyces albidus sp. nov., a novel actinomycete isolated from rhizosphere soil of wheat (Triticum aestivum L.).</title>
        <authorList>
            <person name="Qian L."/>
        </authorList>
    </citation>
    <scope>NUCLEOTIDE SEQUENCE [LARGE SCALE GENOMIC DNA]</scope>
    <source>
        <strain evidence="6 7">NEAU-7082</strain>
    </source>
</reference>
<dbReference type="PANTHER" id="PTHR30055">
    <property type="entry name" value="HTH-TYPE TRANSCRIPTIONAL REGULATOR RUTR"/>
    <property type="match status" value="1"/>
</dbReference>
<organism evidence="6 7">
    <name type="scientific">Glycomyces albidus</name>
    <dbReference type="NCBI Taxonomy" id="2656774"/>
    <lineage>
        <taxon>Bacteria</taxon>
        <taxon>Bacillati</taxon>
        <taxon>Actinomycetota</taxon>
        <taxon>Actinomycetes</taxon>
        <taxon>Glycomycetales</taxon>
        <taxon>Glycomycetaceae</taxon>
        <taxon>Glycomyces</taxon>
    </lineage>
</organism>
<dbReference type="AlphaFoldDB" id="A0A6L5G998"/>
<dbReference type="PRINTS" id="PR00455">
    <property type="entry name" value="HTHTETR"/>
</dbReference>
<dbReference type="GO" id="GO:0000976">
    <property type="term" value="F:transcription cis-regulatory region binding"/>
    <property type="evidence" value="ECO:0007669"/>
    <property type="project" value="TreeGrafter"/>
</dbReference>
<evidence type="ECO:0000256" key="1">
    <source>
        <dbReference type="ARBA" id="ARBA00023015"/>
    </source>
</evidence>
<dbReference type="InterPro" id="IPR009057">
    <property type="entry name" value="Homeodomain-like_sf"/>
</dbReference>
<evidence type="ECO:0000256" key="2">
    <source>
        <dbReference type="ARBA" id="ARBA00023125"/>
    </source>
</evidence>
<evidence type="ECO:0000256" key="3">
    <source>
        <dbReference type="ARBA" id="ARBA00023163"/>
    </source>
</evidence>
<comment type="caution">
    <text evidence="6">The sequence shown here is derived from an EMBL/GenBank/DDBJ whole genome shotgun (WGS) entry which is preliminary data.</text>
</comment>
<name>A0A6L5G998_9ACTN</name>
<sequence length="232" mass="25214">MARTQRADLARRADALLDAAAALLLAEGTRRIRIEDVAARAGVGKGTVYLHWPNRDHLLLAVGAREAAAMLGAVTAAIEADPTECAPHRYLRRHFLEAVDRPVLRRVFDAEGADLDALAAERARTGLAESRLAADRDYLDALAAHGLLRAGLDPSDAEYGMQAVAYGFFAAGPFQAPARHHADLLADVVRRSFEPDPAPPAARYRDAAPRVLDVFTRLTDEFKRIAYGRALD</sequence>
<feature type="DNA-binding region" description="H-T-H motif" evidence="4">
    <location>
        <begin position="33"/>
        <end position="52"/>
    </location>
</feature>
<accession>A0A6L5G998</accession>
<dbReference type="Proteomes" id="UP000477750">
    <property type="component" value="Unassembled WGS sequence"/>
</dbReference>